<dbReference type="PANTHER" id="PTHR46361">
    <property type="entry name" value="ELECTRON CARRIER/ PROTEIN DISULFIDE OXIDOREDUCTASE"/>
    <property type="match status" value="1"/>
</dbReference>
<dbReference type="Proteomes" id="UP000198406">
    <property type="component" value="Unassembled WGS sequence"/>
</dbReference>
<dbReference type="Pfam" id="PF00610">
    <property type="entry name" value="DEP"/>
    <property type="match status" value="1"/>
</dbReference>
<dbReference type="InterPro" id="IPR006869">
    <property type="entry name" value="DUF547"/>
</dbReference>
<name>A0A1Z5JGX7_FISSO</name>
<feature type="domain" description="GAF" evidence="4">
    <location>
        <begin position="552"/>
        <end position="705"/>
    </location>
</feature>
<dbReference type="GO" id="GO:0035556">
    <property type="term" value="P:intracellular signal transduction"/>
    <property type="evidence" value="ECO:0007669"/>
    <property type="project" value="InterPro"/>
</dbReference>
<organism evidence="5 6">
    <name type="scientific">Fistulifera solaris</name>
    <name type="common">Oleaginous diatom</name>
    <dbReference type="NCBI Taxonomy" id="1519565"/>
    <lineage>
        <taxon>Eukaryota</taxon>
        <taxon>Sar</taxon>
        <taxon>Stramenopiles</taxon>
        <taxon>Ochrophyta</taxon>
        <taxon>Bacillariophyta</taxon>
        <taxon>Bacillariophyceae</taxon>
        <taxon>Bacillariophycidae</taxon>
        <taxon>Naviculales</taxon>
        <taxon>Naviculaceae</taxon>
        <taxon>Fistulifera</taxon>
    </lineage>
</organism>
<proteinExistence type="predicted"/>
<dbReference type="Pfam" id="PF04784">
    <property type="entry name" value="DUF547"/>
    <property type="match status" value="1"/>
</dbReference>
<dbReference type="Gene3D" id="3.40.30.10">
    <property type="entry name" value="Glutaredoxin"/>
    <property type="match status" value="1"/>
</dbReference>
<evidence type="ECO:0000256" key="1">
    <source>
        <dbReference type="ARBA" id="ARBA00023015"/>
    </source>
</evidence>
<dbReference type="InterPro" id="IPR029016">
    <property type="entry name" value="GAF-like_dom_sf"/>
</dbReference>
<dbReference type="InterPro" id="IPR003018">
    <property type="entry name" value="GAF"/>
</dbReference>
<dbReference type="SMART" id="SM00065">
    <property type="entry name" value="GAF"/>
    <property type="match status" value="1"/>
</dbReference>
<keyword evidence="1" id="KW-0805">Transcription regulation</keyword>
<gene>
    <name evidence="5" type="ORF">FisN_17Hh192</name>
</gene>
<dbReference type="OrthoDB" id="41681at2759"/>
<dbReference type="Pfam" id="PF01590">
    <property type="entry name" value="GAF"/>
    <property type="match status" value="1"/>
</dbReference>
<comment type="caution">
    <text evidence="5">The sequence shown here is derived from an EMBL/GenBank/DDBJ whole genome shotgun (WGS) entry which is preliminary data.</text>
</comment>
<evidence type="ECO:0000259" key="4">
    <source>
        <dbReference type="SMART" id="SM00065"/>
    </source>
</evidence>
<dbReference type="SUPFAM" id="SSF55781">
    <property type="entry name" value="GAF domain-like"/>
    <property type="match status" value="1"/>
</dbReference>
<dbReference type="PROSITE" id="PS51354">
    <property type="entry name" value="GLUTAREDOXIN_2"/>
    <property type="match status" value="1"/>
</dbReference>
<dbReference type="InterPro" id="IPR036249">
    <property type="entry name" value="Thioredoxin-like_sf"/>
</dbReference>
<protein>
    <submittedName>
        <fullName evidence="5">Uncharacterized protein</fullName>
    </submittedName>
</protein>
<dbReference type="InterPro" id="IPR000591">
    <property type="entry name" value="DEP_dom"/>
</dbReference>
<keyword evidence="2" id="KW-0804">Transcription</keyword>
<dbReference type="Pfam" id="PF00462">
    <property type="entry name" value="Glutaredoxin"/>
    <property type="match status" value="1"/>
</dbReference>
<evidence type="ECO:0000259" key="3">
    <source>
        <dbReference type="SMART" id="SM00049"/>
    </source>
</evidence>
<dbReference type="CDD" id="cd04371">
    <property type="entry name" value="DEP"/>
    <property type="match status" value="1"/>
</dbReference>
<keyword evidence="6" id="KW-1185">Reference proteome</keyword>
<dbReference type="Gene3D" id="3.30.450.40">
    <property type="match status" value="1"/>
</dbReference>
<dbReference type="InterPro" id="IPR036390">
    <property type="entry name" value="WH_DNA-bd_sf"/>
</dbReference>
<dbReference type="SUPFAM" id="SSF46785">
    <property type="entry name" value="Winged helix' DNA-binding domain"/>
    <property type="match status" value="1"/>
</dbReference>
<dbReference type="InParanoid" id="A0A1Z5JGX7"/>
<dbReference type="EMBL" id="BDSP01000061">
    <property type="protein sequence ID" value="GAX13255.1"/>
    <property type="molecule type" value="Genomic_DNA"/>
</dbReference>
<dbReference type="AlphaFoldDB" id="A0A1Z5JGX7"/>
<accession>A0A1Z5JGX7</accession>
<dbReference type="PANTHER" id="PTHR46361:SF3">
    <property type="entry name" value="ELECTRON CARRIER_ PROTEIN DISULFIDE OXIDOREDUCTASE"/>
    <property type="match status" value="1"/>
</dbReference>
<evidence type="ECO:0000313" key="6">
    <source>
        <dbReference type="Proteomes" id="UP000198406"/>
    </source>
</evidence>
<feature type="domain" description="DEP" evidence="3">
    <location>
        <begin position="145"/>
        <end position="223"/>
    </location>
</feature>
<evidence type="ECO:0000256" key="2">
    <source>
        <dbReference type="ARBA" id="ARBA00023163"/>
    </source>
</evidence>
<dbReference type="Gene3D" id="1.10.10.10">
    <property type="entry name" value="Winged helix-like DNA-binding domain superfamily/Winged helix DNA-binding domain"/>
    <property type="match status" value="1"/>
</dbReference>
<dbReference type="InterPro" id="IPR036388">
    <property type="entry name" value="WH-like_DNA-bd_sf"/>
</dbReference>
<sequence length="741" mass="84095">MGRITLFTSPDTYSVFVKKELDKRGLPFQEINLAAYPSRRIDLESLTSSSAVPQVFFNTRHVGGINETLEELKKWDKCTRYGSLLERYEAQIGKMPDPKDKRLSLPAENDTRRNSFTSDLYLRERAVLELPDGTLTTVLDITEKLQDALPRGEHRYKDTLYLNAFTGKEAVDAFQKHLNLSRKGAVALGRGLQNANVLHHVYPSISNKYDFQDSADEIFRLQCFKSPDVLNSYRIWDEPVLHDDFKLVSDMDRMLTVMELSSMDNEGKFDYLALAESDFLPAFEEATCQLQKIEIKDMEEAEKKAFCINVYRLMMRYAFVKVGSFTSAADKKSFLRQVKFNIGGRLYSLQEWVDGILRCNRKSSAMSRAPFGRLDSRRRKYPLSDLDNRIHFALNVGPAFASTGSLPFSQFTPTNVDEELDIAARIFCDDDSNVSISVETGKVRLGHVFSRYRSDFAKSDKGLLESISANLTGYKALNMRKVMSSRSGKVVFDDMKLGNSAANSPVYDAHAAKTEFKGLIARVTHRFQAPKNPENERSRMITLRELNLLDTLPDERFDRITRKVQEEFEAPVVLVSLMDDERNWMKSSQWVFPGECPKESPREISFCGHAISTCTDDIFMIPNTLEDDRFADNPLVTGPLGVRFYAGFPIRVPSFDGSEPVTLGTLCIFDVKPRDLSDTQVDKLREYGSLVRKEIVRQGRPGTYVKKAGNSAHHGLQSVTTSRSGVLSNRIKPTLRSLFFV</sequence>
<dbReference type="SMART" id="SM00049">
    <property type="entry name" value="DEP"/>
    <property type="match status" value="1"/>
</dbReference>
<dbReference type="SUPFAM" id="SSF52833">
    <property type="entry name" value="Thioredoxin-like"/>
    <property type="match status" value="1"/>
</dbReference>
<reference evidence="5 6" key="1">
    <citation type="journal article" date="2015" name="Plant Cell">
        <title>Oil accumulation by the oleaginous diatom Fistulifera solaris as revealed by the genome and transcriptome.</title>
        <authorList>
            <person name="Tanaka T."/>
            <person name="Maeda Y."/>
            <person name="Veluchamy A."/>
            <person name="Tanaka M."/>
            <person name="Abida H."/>
            <person name="Marechal E."/>
            <person name="Bowler C."/>
            <person name="Muto M."/>
            <person name="Sunaga Y."/>
            <person name="Tanaka M."/>
            <person name="Yoshino T."/>
            <person name="Taniguchi T."/>
            <person name="Fukuda Y."/>
            <person name="Nemoto M."/>
            <person name="Matsumoto M."/>
            <person name="Wong P.S."/>
            <person name="Aburatani S."/>
            <person name="Fujibuchi W."/>
        </authorList>
    </citation>
    <scope>NUCLEOTIDE SEQUENCE [LARGE SCALE GENOMIC DNA]</scope>
    <source>
        <strain evidence="5 6">JPCC DA0580</strain>
    </source>
</reference>
<evidence type="ECO:0000313" key="5">
    <source>
        <dbReference type="EMBL" id="GAX13255.1"/>
    </source>
</evidence>
<dbReference type="InterPro" id="IPR002109">
    <property type="entry name" value="Glutaredoxin"/>
</dbReference>